<dbReference type="GO" id="GO:0006281">
    <property type="term" value="P:DNA repair"/>
    <property type="evidence" value="ECO:0007669"/>
    <property type="project" value="InterPro"/>
</dbReference>
<organism evidence="8 9">
    <name type="scientific">Camellia sinensis var. sinensis</name>
    <name type="common">China tea</name>
    <dbReference type="NCBI Taxonomy" id="542762"/>
    <lineage>
        <taxon>Eukaryota</taxon>
        <taxon>Viridiplantae</taxon>
        <taxon>Streptophyta</taxon>
        <taxon>Embryophyta</taxon>
        <taxon>Tracheophyta</taxon>
        <taxon>Spermatophyta</taxon>
        <taxon>Magnoliopsida</taxon>
        <taxon>eudicotyledons</taxon>
        <taxon>Gunneridae</taxon>
        <taxon>Pentapetalae</taxon>
        <taxon>asterids</taxon>
        <taxon>Ericales</taxon>
        <taxon>Theaceae</taxon>
        <taxon>Camellia</taxon>
    </lineage>
</organism>
<gene>
    <name evidence="8" type="ORF">TEA_028364</name>
</gene>
<dbReference type="SUPFAM" id="SSF54752">
    <property type="entry name" value="RecA protein, C-terminal domain"/>
    <property type="match status" value="1"/>
</dbReference>
<comment type="similarity">
    <text evidence="1">Belongs to the RecA family.</text>
</comment>
<dbReference type="InterPro" id="IPR049428">
    <property type="entry name" value="RecA-like_N"/>
</dbReference>
<dbReference type="InterPro" id="IPR049261">
    <property type="entry name" value="RecA-like_C"/>
</dbReference>
<evidence type="ECO:0000256" key="1">
    <source>
        <dbReference type="ARBA" id="ARBA00009391"/>
    </source>
</evidence>
<dbReference type="EMBL" id="SDRB02010992">
    <property type="protein sequence ID" value="THG03267.1"/>
    <property type="molecule type" value="Genomic_DNA"/>
</dbReference>
<dbReference type="SUPFAM" id="SSF52540">
    <property type="entry name" value="P-loop containing nucleoside triphosphate hydrolases"/>
    <property type="match status" value="1"/>
</dbReference>
<dbReference type="Proteomes" id="UP000306102">
    <property type="component" value="Unassembled WGS sequence"/>
</dbReference>
<dbReference type="Pfam" id="PF21096">
    <property type="entry name" value="RecA_C"/>
    <property type="match status" value="1"/>
</dbReference>
<dbReference type="InterPro" id="IPR013765">
    <property type="entry name" value="DNA_recomb/repair_RecA"/>
</dbReference>
<dbReference type="InterPro" id="IPR020587">
    <property type="entry name" value="RecA_monomer-monomer_interface"/>
</dbReference>
<dbReference type="GO" id="GO:0008094">
    <property type="term" value="F:ATP-dependent activity, acting on DNA"/>
    <property type="evidence" value="ECO:0007669"/>
    <property type="project" value="InterPro"/>
</dbReference>
<dbReference type="Pfam" id="PF00154">
    <property type="entry name" value="RecA_N"/>
    <property type="match status" value="1"/>
</dbReference>
<feature type="domain" description="RecA family profile 2" evidence="7">
    <location>
        <begin position="21"/>
        <end position="92"/>
    </location>
</feature>
<dbReference type="InterPro" id="IPR023400">
    <property type="entry name" value="RecA_C_sf"/>
</dbReference>
<dbReference type="Gene3D" id="3.40.50.300">
    <property type="entry name" value="P-loop containing nucleotide triphosphate hydrolases"/>
    <property type="match status" value="1"/>
</dbReference>
<dbReference type="STRING" id="542762.A0A4V3WL40"/>
<evidence type="ECO:0000313" key="8">
    <source>
        <dbReference type="EMBL" id="THG03267.1"/>
    </source>
</evidence>
<evidence type="ECO:0000256" key="6">
    <source>
        <dbReference type="SAM" id="MobiDB-lite"/>
    </source>
</evidence>
<keyword evidence="5" id="KW-0233">DNA recombination</keyword>
<dbReference type="PANTHER" id="PTHR45900">
    <property type="entry name" value="RECA"/>
    <property type="match status" value="1"/>
</dbReference>
<dbReference type="PANTHER" id="PTHR45900:SF6">
    <property type="entry name" value="DNA REPAIR PROTEIN RECA HOMOLOG 3, MITOCHONDRIAL-RELATED"/>
    <property type="match status" value="1"/>
</dbReference>
<evidence type="ECO:0000259" key="7">
    <source>
        <dbReference type="PROSITE" id="PS50163"/>
    </source>
</evidence>
<dbReference type="GO" id="GO:0005524">
    <property type="term" value="F:ATP binding"/>
    <property type="evidence" value="ECO:0007669"/>
    <property type="project" value="UniProtKB-KW"/>
</dbReference>
<feature type="region of interest" description="Disordered" evidence="6">
    <location>
        <begin position="147"/>
        <end position="185"/>
    </location>
</feature>
<dbReference type="Gene3D" id="3.30.250.10">
    <property type="entry name" value="RecA protein, C-terminal domain"/>
    <property type="match status" value="1"/>
</dbReference>
<evidence type="ECO:0000256" key="5">
    <source>
        <dbReference type="ARBA" id="ARBA00023172"/>
    </source>
</evidence>
<dbReference type="GO" id="GO:0006310">
    <property type="term" value="P:DNA recombination"/>
    <property type="evidence" value="ECO:0007669"/>
    <property type="project" value="UniProtKB-KW"/>
</dbReference>
<name>A0A4V3WL40_CAMSN</name>
<sequence length="185" mass="20277">MLIPTDKAVRLVRAKLCTFGFGGPTEVTCGGNALKFYASVRLNIRRTGLVKKGEETVGSQVLVKIVKNKHAPPFRTAQFELEFGKGICQETELIELGSKHKFITKGGAFYSMNGQSFRGKDAIKQFLAANPSVKEELMMKLREKLLDSEEDKGKESEAEAVDTDPTEAVVSSDTTDEEEISAVEA</sequence>
<proteinExistence type="inferred from homology"/>
<reference evidence="8 9" key="1">
    <citation type="journal article" date="2018" name="Proc. Natl. Acad. Sci. U.S.A.">
        <title>Draft genome sequence of Camellia sinensis var. sinensis provides insights into the evolution of the tea genome and tea quality.</title>
        <authorList>
            <person name="Wei C."/>
            <person name="Yang H."/>
            <person name="Wang S."/>
            <person name="Zhao J."/>
            <person name="Liu C."/>
            <person name="Gao L."/>
            <person name="Xia E."/>
            <person name="Lu Y."/>
            <person name="Tai Y."/>
            <person name="She G."/>
            <person name="Sun J."/>
            <person name="Cao H."/>
            <person name="Tong W."/>
            <person name="Gao Q."/>
            <person name="Li Y."/>
            <person name="Deng W."/>
            <person name="Jiang X."/>
            <person name="Wang W."/>
            <person name="Chen Q."/>
            <person name="Zhang S."/>
            <person name="Li H."/>
            <person name="Wu J."/>
            <person name="Wang P."/>
            <person name="Li P."/>
            <person name="Shi C."/>
            <person name="Zheng F."/>
            <person name="Jian J."/>
            <person name="Huang B."/>
            <person name="Shan D."/>
            <person name="Shi M."/>
            <person name="Fang C."/>
            <person name="Yue Y."/>
            <person name="Li F."/>
            <person name="Li D."/>
            <person name="Wei S."/>
            <person name="Han B."/>
            <person name="Jiang C."/>
            <person name="Yin Y."/>
            <person name="Xia T."/>
            <person name="Zhang Z."/>
            <person name="Bennetzen J.L."/>
            <person name="Zhao S."/>
            <person name="Wan X."/>
        </authorList>
    </citation>
    <scope>NUCLEOTIDE SEQUENCE [LARGE SCALE GENOMIC DNA]</scope>
    <source>
        <strain evidence="9">cv. Shuchazao</strain>
        <tissue evidence="8">Leaf</tissue>
    </source>
</reference>
<keyword evidence="9" id="KW-1185">Reference proteome</keyword>
<protein>
    <recommendedName>
        <fullName evidence="7">RecA family profile 2 domain-containing protein</fullName>
    </recommendedName>
</protein>
<evidence type="ECO:0000313" key="9">
    <source>
        <dbReference type="Proteomes" id="UP000306102"/>
    </source>
</evidence>
<dbReference type="GO" id="GO:0003697">
    <property type="term" value="F:single-stranded DNA binding"/>
    <property type="evidence" value="ECO:0007669"/>
    <property type="project" value="InterPro"/>
</dbReference>
<evidence type="ECO:0000256" key="3">
    <source>
        <dbReference type="ARBA" id="ARBA00022840"/>
    </source>
</evidence>
<dbReference type="InterPro" id="IPR020584">
    <property type="entry name" value="DNA_recomb/repair_RecA_CS"/>
</dbReference>
<accession>A0A4V3WL40</accession>
<feature type="compositionally biased region" description="Acidic residues" evidence="6">
    <location>
        <begin position="174"/>
        <end position="185"/>
    </location>
</feature>
<dbReference type="InterPro" id="IPR027417">
    <property type="entry name" value="P-loop_NTPase"/>
</dbReference>
<keyword evidence="4" id="KW-0238">DNA-binding</keyword>
<dbReference type="PROSITE" id="PS00321">
    <property type="entry name" value="RECA_1"/>
    <property type="match status" value="1"/>
</dbReference>
<dbReference type="AlphaFoldDB" id="A0A4V3WL40"/>
<evidence type="ECO:0000256" key="2">
    <source>
        <dbReference type="ARBA" id="ARBA00022741"/>
    </source>
</evidence>
<feature type="compositionally biased region" description="Basic and acidic residues" evidence="6">
    <location>
        <begin position="147"/>
        <end position="157"/>
    </location>
</feature>
<comment type="caution">
    <text evidence="8">The sequence shown here is derived from an EMBL/GenBank/DDBJ whole genome shotgun (WGS) entry which is preliminary data.</text>
</comment>
<dbReference type="PRINTS" id="PR00142">
    <property type="entry name" value="RECA"/>
</dbReference>
<evidence type="ECO:0000256" key="4">
    <source>
        <dbReference type="ARBA" id="ARBA00023125"/>
    </source>
</evidence>
<dbReference type="PROSITE" id="PS50163">
    <property type="entry name" value="RECA_3"/>
    <property type="match status" value="1"/>
</dbReference>
<keyword evidence="3" id="KW-0067">ATP-binding</keyword>
<keyword evidence="2" id="KW-0547">Nucleotide-binding</keyword>